<feature type="transmembrane region" description="Helical" evidence="1">
    <location>
        <begin position="431"/>
        <end position="448"/>
    </location>
</feature>
<feature type="transmembrane region" description="Helical" evidence="1">
    <location>
        <begin position="136"/>
        <end position="160"/>
    </location>
</feature>
<gene>
    <name evidence="2" type="ORF">PROFUN_07745</name>
</gene>
<feature type="transmembrane region" description="Helical" evidence="1">
    <location>
        <begin position="241"/>
        <end position="264"/>
    </location>
</feature>
<feature type="transmembrane region" description="Helical" evidence="1">
    <location>
        <begin position="284"/>
        <end position="303"/>
    </location>
</feature>
<feature type="transmembrane region" description="Helical" evidence="1">
    <location>
        <begin position="209"/>
        <end position="229"/>
    </location>
</feature>
<keyword evidence="1" id="KW-0472">Membrane</keyword>
<evidence type="ECO:0000313" key="2">
    <source>
        <dbReference type="EMBL" id="PRP77803.1"/>
    </source>
</evidence>
<accession>A0A2P6N1J2</accession>
<dbReference type="EMBL" id="MDYQ01000254">
    <property type="protein sequence ID" value="PRP77803.1"/>
    <property type="molecule type" value="Genomic_DNA"/>
</dbReference>
<evidence type="ECO:0000313" key="3">
    <source>
        <dbReference type="Proteomes" id="UP000241769"/>
    </source>
</evidence>
<dbReference type="Proteomes" id="UP000241769">
    <property type="component" value="Unassembled WGS sequence"/>
</dbReference>
<comment type="caution">
    <text evidence="2">The sequence shown here is derived from an EMBL/GenBank/DDBJ whole genome shotgun (WGS) entry which is preliminary data.</text>
</comment>
<name>A0A2P6N1J2_9EUKA</name>
<reference evidence="2 3" key="1">
    <citation type="journal article" date="2018" name="Genome Biol. Evol.">
        <title>Multiple Roots of Fruiting Body Formation in Amoebozoa.</title>
        <authorList>
            <person name="Hillmann F."/>
            <person name="Forbes G."/>
            <person name="Novohradska S."/>
            <person name="Ferling I."/>
            <person name="Riege K."/>
            <person name="Groth M."/>
            <person name="Westermann M."/>
            <person name="Marz M."/>
            <person name="Spaller T."/>
            <person name="Winckler T."/>
            <person name="Schaap P."/>
            <person name="Glockner G."/>
        </authorList>
    </citation>
    <scope>NUCLEOTIDE SEQUENCE [LARGE SCALE GENOMIC DNA]</scope>
    <source>
        <strain evidence="2 3">Jena</strain>
    </source>
</reference>
<keyword evidence="3" id="KW-1185">Reference proteome</keyword>
<organism evidence="2 3">
    <name type="scientific">Planoprotostelium fungivorum</name>
    <dbReference type="NCBI Taxonomy" id="1890364"/>
    <lineage>
        <taxon>Eukaryota</taxon>
        <taxon>Amoebozoa</taxon>
        <taxon>Evosea</taxon>
        <taxon>Variosea</taxon>
        <taxon>Cavosteliida</taxon>
        <taxon>Cavosteliaceae</taxon>
        <taxon>Planoprotostelium</taxon>
    </lineage>
</organism>
<keyword evidence="1" id="KW-1133">Transmembrane helix</keyword>
<proteinExistence type="predicted"/>
<dbReference type="AlphaFoldDB" id="A0A2P6N1J2"/>
<keyword evidence="1" id="KW-0812">Transmembrane</keyword>
<evidence type="ECO:0000256" key="1">
    <source>
        <dbReference type="SAM" id="Phobius"/>
    </source>
</evidence>
<protein>
    <submittedName>
        <fullName evidence="2">Uncharacterized protein</fullName>
    </submittedName>
</protein>
<feature type="transmembrane region" description="Helical" evidence="1">
    <location>
        <begin position="181"/>
        <end position="203"/>
    </location>
</feature>
<feature type="transmembrane region" description="Helical" evidence="1">
    <location>
        <begin position="30"/>
        <end position="54"/>
    </location>
</feature>
<sequence>MPVTGTAYVSEEELLAKKTAASKLSILRHVCLMIIESLVIGSIVAFFFWLLLYIPQSDDPNDYGHPVFLNLYGFTVHTSLVFIFSMLALPNLYYHSMYKMDLDLTIKIAVRSQIPLALILILFVWILSLIKSGIYYYYYWLSFVFVVGIGFNFWAIGYHVRRQMLYKSRLPIEAVGFWRNMLFPISTAVVMVVVYGIGVSRIYFQSNMVLRFVIRIVIHPIIFESLMTIQRRMVFQYRLTHATNLSTLLLPTQFVGAFFGRLWVFSVMDVSTPVDSWSSIQNPLLMSLGIAIEEFVCRITLYNRQNIWYFIKRKKQSTNVYLYEEEARKSSHEYERDMIIKTAFMNTEQTVEFTTIYLQPLLLLIFWRSRETFDLGWQNIYVSPDTNRLVILTVIQFALEFIVNNIVTNHEEKQERRVVELWKPQRRRKSIGIFLFTFFTLTYLILFMRTSLPVVFYCSSWNVCKCHPVYLMFHNYCSTR</sequence>
<feature type="transmembrane region" description="Helical" evidence="1">
    <location>
        <begin position="74"/>
        <end position="94"/>
    </location>
</feature>
<dbReference type="InParanoid" id="A0A2P6N1J2"/>
<feature type="transmembrane region" description="Helical" evidence="1">
    <location>
        <begin position="114"/>
        <end position="130"/>
    </location>
</feature>